<dbReference type="AlphaFoldDB" id="A0A167QFS7"/>
<keyword evidence="2" id="KW-1185">Reference proteome</keyword>
<dbReference type="RefSeq" id="XP_018297674.1">
    <property type="nucleotide sequence ID" value="XM_018430264.1"/>
</dbReference>
<gene>
    <name evidence="1" type="ORF">PHYBLDRAFT_139666</name>
</gene>
<dbReference type="VEuPathDB" id="FungiDB:PHYBLDRAFT_139666"/>
<organism evidence="1 2">
    <name type="scientific">Phycomyces blakesleeanus (strain ATCC 8743b / DSM 1359 / FGSC 10004 / NBRC 33097 / NRRL 1555)</name>
    <dbReference type="NCBI Taxonomy" id="763407"/>
    <lineage>
        <taxon>Eukaryota</taxon>
        <taxon>Fungi</taxon>
        <taxon>Fungi incertae sedis</taxon>
        <taxon>Mucoromycota</taxon>
        <taxon>Mucoromycotina</taxon>
        <taxon>Mucoromycetes</taxon>
        <taxon>Mucorales</taxon>
        <taxon>Phycomycetaceae</taxon>
        <taxon>Phycomyces</taxon>
    </lineage>
</organism>
<proteinExistence type="predicted"/>
<dbReference type="InParanoid" id="A0A167QFS7"/>
<dbReference type="STRING" id="763407.A0A167QFS7"/>
<dbReference type="GeneID" id="28991170"/>
<dbReference type="EMBL" id="KV440972">
    <property type="protein sequence ID" value="OAD79634.1"/>
    <property type="molecule type" value="Genomic_DNA"/>
</dbReference>
<dbReference type="Proteomes" id="UP000077315">
    <property type="component" value="Unassembled WGS sequence"/>
</dbReference>
<evidence type="ECO:0000313" key="2">
    <source>
        <dbReference type="Proteomes" id="UP000077315"/>
    </source>
</evidence>
<accession>A0A167QFS7</accession>
<sequence>MNRGPIVLTIDEAEFLLDQVPPPDKDEDPLVTKLRLKLRQLLSQLRDGAEGVSKKD</sequence>
<protein>
    <submittedName>
        <fullName evidence="1">Uncharacterized protein</fullName>
    </submittedName>
</protein>
<evidence type="ECO:0000313" key="1">
    <source>
        <dbReference type="EMBL" id="OAD79634.1"/>
    </source>
</evidence>
<name>A0A167QFS7_PHYB8</name>
<reference evidence="2" key="1">
    <citation type="submission" date="2015-06" db="EMBL/GenBank/DDBJ databases">
        <title>Expansion of signal transduction pathways in fungi by whole-genome duplication.</title>
        <authorList>
            <consortium name="DOE Joint Genome Institute"/>
            <person name="Corrochano L.M."/>
            <person name="Kuo A."/>
            <person name="Marcet-Houben M."/>
            <person name="Polaino S."/>
            <person name="Salamov A."/>
            <person name="Villalobos J.M."/>
            <person name="Alvarez M.I."/>
            <person name="Avalos J."/>
            <person name="Benito E.P."/>
            <person name="Benoit I."/>
            <person name="Burger G."/>
            <person name="Camino L.P."/>
            <person name="Canovas D."/>
            <person name="Cerda-Olmedo E."/>
            <person name="Cheng J.-F."/>
            <person name="Dominguez A."/>
            <person name="Elias M."/>
            <person name="Eslava A.P."/>
            <person name="Glaser F."/>
            <person name="Grimwood J."/>
            <person name="Gutierrez G."/>
            <person name="Heitman J."/>
            <person name="Henrissat B."/>
            <person name="Iturriaga E.A."/>
            <person name="Lang B.F."/>
            <person name="Lavin J.L."/>
            <person name="Lee S."/>
            <person name="Li W."/>
            <person name="Lindquist E."/>
            <person name="Lopez-Garcia S."/>
            <person name="Luque E.M."/>
            <person name="Marcos A.T."/>
            <person name="Martin J."/>
            <person name="McCluskey K."/>
            <person name="Medina H.R."/>
            <person name="Miralles-Duran A."/>
            <person name="Miyazaki A."/>
            <person name="Munoz-Torres E."/>
            <person name="Oguiza J.A."/>
            <person name="Ohm R."/>
            <person name="Olmedo M."/>
            <person name="Orejas M."/>
            <person name="Ortiz-Castellanos L."/>
            <person name="Pisabarro A.G."/>
            <person name="Rodriguez-Romero J."/>
            <person name="Ruiz-Herrera J."/>
            <person name="Ruiz-Vazquez R."/>
            <person name="Sanz C."/>
            <person name="Schackwitz W."/>
            <person name="Schmutz J."/>
            <person name="Shahriari M."/>
            <person name="Shelest E."/>
            <person name="Silva-Franco F."/>
            <person name="Soanes D."/>
            <person name="Syed K."/>
            <person name="Tagua V.G."/>
            <person name="Talbot N.J."/>
            <person name="Thon M."/>
            <person name="De vries R.P."/>
            <person name="Wiebenga A."/>
            <person name="Yadav J.S."/>
            <person name="Braun E.L."/>
            <person name="Baker S."/>
            <person name="Garre V."/>
            <person name="Horwitz B."/>
            <person name="Torres-Martinez S."/>
            <person name="Idnurm A."/>
            <person name="Herrera-Estrella A."/>
            <person name="Gabaldon T."/>
            <person name="Grigoriev I.V."/>
        </authorList>
    </citation>
    <scope>NUCLEOTIDE SEQUENCE [LARGE SCALE GENOMIC DNA]</scope>
    <source>
        <strain evidence="2">NRRL 1555(-)</strain>
    </source>
</reference>
<dbReference type="OrthoDB" id="5577714at2759"/>